<dbReference type="OrthoDB" id="5580718at2"/>
<sequence>MTKNNFILFFIAINFLSCSSLKRLKTVTQGKVEQENYTEEIPFKFVKNQIIIEVEINNKNYSFIFDTGNELTTIDPNIINEISYKSNNVKGRISDANKTITSNEYLSISNIKIGKIDFKNIGAYSSDFTHYYQFLGPDTYYGIIGNNLMRKAKWQIDYKNKVIRISDKIDNFNIGGNSKIFKTNSGKYGNAKIKIKLNGIEDSYTFDTGFSGNISANLSLFNKLNSKKNIPYVTTTGLTSVNANGITKSTKYNSLLSIQLLNDIKLSNQIVTFKENASNLIGNTFFEKFTITLDWANEIFYLDQNSDFNEDILTEHQIFFHPNYEQNTIIIYSYEDNYLLDKPIELGTQIIAINGINVSNFNTQELYDYWTNNRFTKNVEIEIEEKGLKRKITLTEKQLLPK</sequence>
<organism evidence="1 2">
    <name type="scientific">Winogradskyella pacifica</name>
    <dbReference type="NCBI Taxonomy" id="664642"/>
    <lineage>
        <taxon>Bacteria</taxon>
        <taxon>Pseudomonadati</taxon>
        <taxon>Bacteroidota</taxon>
        <taxon>Flavobacteriia</taxon>
        <taxon>Flavobacteriales</taxon>
        <taxon>Flavobacteriaceae</taxon>
        <taxon>Winogradskyella</taxon>
    </lineage>
</organism>
<dbReference type="Proteomes" id="UP000256919">
    <property type="component" value="Unassembled WGS sequence"/>
</dbReference>
<reference evidence="1 2" key="1">
    <citation type="submission" date="2018-07" db="EMBL/GenBank/DDBJ databases">
        <title>Genomic Encyclopedia of Type Strains, Phase III (KMG-III): the genomes of soil and plant-associated and newly described type strains.</title>
        <authorList>
            <person name="Whitman W."/>
        </authorList>
    </citation>
    <scope>NUCLEOTIDE SEQUENCE [LARGE SCALE GENOMIC DNA]</scope>
    <source>
        <strain evidence="1 2">CECT 7948</strain>
    </source>
</reference>
<name>A0A3D9N416_9FLAO</name>
<dbReference type="InterPro" id="IPR034122">
    <property type="entry name" value="Retropepsin-like_bacterial"/>
</dbReference>
<dbReference type="Gene3D" id="2.40.70.10">
    <property type="entry name" value="Acid Proteases"/>
    <property type="match status" value="2"/>
</dbReference>
<keyword evidence="1" id="KW-0378">Hydrolase</keyword>
<dbReference type="EMBL" id="QREI01000002">
    <property type="protein sequence ID" value="REE25714.1"/>
    <property type="molecule type" value="Genomic_DNA"/>
</dbReference>
<keyword evidence="2" id="KW-1185">Reference proteome</keyword>
<proteinExistence type="predicted"/>
<evidence type="ECO:0000313" key="1">
    <source>
        <dbReference type="EMBL" id="REE25714.1"/>
    </source>
</evidence>
<dbReference type="GO" id="GO:0006508">
    <property type="term" value="P:proteolysis"/>
    <property type="evidence" value="ECO:0007669"/>
    <property type="project" value="UniProtKB-KW"/>
</dbReference>
<dbReference type="SUPFAM" id="SSF50630">
    <property type="entry name" value="Acid proteases"/>
    <property type="match status" value="1"/>
</dbReference>
<keyword evidence="1" id="KW-0645">Protease</keyword>
<dbReference type="AlphaFoldDB" id="A0A3D9N416"/>
<protein>
    <submittedName>
        <fullName evidence="1">Aspartyl protease</fullName>
    </submittedName>
</protein>
<dbReference type="InterPro" id="IPR021109">
    <property type="entry name" value="Peptidase_aspartic_dom_sf"/>
</dbReference>
<dbReference type="RefSeq" id="WP_115808694.1">
    <property type="nucleotide sequence ID" value="NZ_QREI01000002.1"/>
</dbReference>
<accession>A0A3D9N416</accession>
<dbReference type="GO" id="GO:0008233">
    <property type="term" value="F:peptidase activity"/>
    <property type="evidence" value="ECO:0007669"/>
    <property type="project" value="UniProtKB-KW"/>
</dbReference>
<comment type="caution">
    <text evidence="1">The sequence shown here is derived from an EMBL/GenBank/DDBJ whole genome shotgun (WGS) entry which is preliminary data.</text>
</comment>
<dbReference type="CDD" id="cd05483">
    <property type="entry name" value="retropepsin_like_bacteria"/>
    <property type="match status" value="1"/>
</dbReference>
<dbReference type="Pfam" id="PF13650">
    <property type="entry name" value="Asp_protease_2"/>
    <property type="match status" value="1"/>
</dbReference>
<evidence type="ECO:0000313" key="2">
    <source>
        <dbReference type="Proteomes" id="UP000256919"/>
    </source>
</evidence>
<gene>
    <name evidence="1" type="ORF">DFQ09_102305</name>
</gene>